<dbReference type="PROSITE" id="PS50983">
    <property type="entry name" value="FE_B12_PBP"/>
    <property type="match status" value="1"/>
</dbReference>
<dbReference type="InterPro" id="IPR051313">
    <property type="entry name" value="Bact_iron-sidero_bind"/>
</dbReference>
<keyword evidence="4" id="KW-0406">Ion transport</keyword>
<evidence type="ECO:0000256" key="4">
    <source>
        <dbReference type="ARBA" id="ARBA00022496"/>
    </source>
</evidence>
<evidence type="ECO:0000256" key="5">
    <source>
        <dbReference type="ARBA" id="ARBA00022729"/>
    </source>
</evidence>
<keyword evidence="4" id="KW-0410">Iron transport</keyword>
<accession>A0A0L7T788</accession>
<dbReference type="EMBL" id="JRXF01000011">
    <property type="protein sequence ID" value="KOC93798.1"/>
    <property type="molecule type" value="Genomic_DNA"/>
</dbReference>
<evidence type="ECO:0000256" key="1">
    <source>
        <dbReference type="ARBA" id="ARBA00004196"/>
    </source>
</evidence>
<keyword evidence="3" id="KW-0813">Transport</keyword>
<dbReference type="PANTHER" id="PTHR30532">
    <property type="entry name" value="IRON III DICITRATE-BINDING PERIPLASMIC PROTEIN"/>
    <property type="match status" value="1"/>
</dbReference>
<dbReference type="GO" id="GO:1901678">
    <property type="term" value="P:iron coordination entity transport"/>
    <property type="evidence" value="ECO:0007669"/>
    <property type="project" value="UniProtKB-ARBA"/>
</dbReference>
<dbReference type="Gene3D" id="3.40.50.1980">
    <property type="entry name" value="Nitrogenase molybdenum iron protein domain"/>
    <property type="match status" value="2"/>
</dbReference>
<dbReference type="Proteomes" id="UP000037088">
    <property type="component" value="Unassembled WGS sequence"/>
</dbReference>
<feature type="signal peptide" evidence="6">
    <location>
        <begin position="1"/>
        <end position="20"/>
    </location>
</feature>
<evidence type="ECO:0000313" key="9">
    <source>
        <dbReference type="EMBL" id="KOC93798.1"/>
    </source>
</evidence>
<evidence type="ECO:0000313" key="11">
    <source>
        <dbReference type="Proteomes" id="UP000037088"/>
    </source>
</evidence>
<dbReference type="InterPro" id="IPR002491">
    <property type="entry name" value="ABC_transptr_periplasmic_BD"/>
</dbReference>
<protein>
    <submittedName>
        <fullName evidence="8">Iron-siderophore ABC transporter substrate-binding protein</fullName>
    </submittedName>
</protein>
<feature type="chain" id="PRO_5008219427" evidence="6">
    <location>
        <begin position="21"/>
        <end position="327"/>
    </location>
</feature>
<keyword evidence="5 6" id="KW-0732">Signal</keyword>
<dbReference type="PATRIC" id="fig|1560201.3.peg.1352"/>
<evidence type="ECO:0000259" key="7">
    <source>
        <dbReference type="PROSITE" id="PS50983"/>
    </source>
</evidence>
<keyword evidence="4" id="KW-0408">Iron</keyword>
<dbReference type="STRING" id="1560201.NG42_06345"/>
<comment type="caution">
    <text evidence="8">The sequence shown here is derived from an EMBL/GenBank/DDBJ whole genome shotgun (WGS) entry which is preliminary data.</text>
</comment>
<name>A0A0L7T788_9GAMM</name>
<dbReference type="Proteomes" id="UP000036851">
    <property type="component" value="Unassembled WGS sequence"/>
</dbReference>
<reference evidence="10 11" key="1">
    <citation type="journal article" date="2015" name="Int. J. Syst. Evol. Microbiol.">
        <title>Erwinia iniecta sp. nov., isolated from Russian wheat aphids (Diuraphis noxia).</title>
        <authorList>
            <person name="Campillo T."/>
            <person name="Luna E."/>
            <person name="Portier P."/>
            <person name="Fischer-Le Saux M."/>
            <person name="Lapitan N."/>
            <person name="Tisserat N.A."/>
            <person name="Leach J.E."/>
        </authorList>
    </citation>
    <scope>NUCLEOTIDE SEQUENCE [LARGE SCALE GENOMIC DNA]</scope>
    <source>
        <strain evidence="8 11">B120</strain>
        <strain evidence="9 10">B149</strain>
    </source>
</reference>
<sequence>MLWRQRFLLLLILTPLLSSAQSPGYPLTLVTGLGKAEIKAAPKRIVALGAGAEDIVLQLGTVPVGIEAHYWGGDKQGYLPWFREEVERRNAALPAILNLYPETDIEAILRLQPDLVVATQSGMTQEVFDHLSWFVPVVAWPKSPWLTTPSQQIKLIAQALNRDPQPLLNDLDLTLKQAAATIPDIHRYTFAYIRGGASGGTLTAYASGDPRVDTLTHLGLTLLPSLAQQTPRFGSFTSFIGLENAERLNDADIVISWYLNQRDRNSVEAQPLFRSIRAYQQGGYIPMMDQALVVAMGYGTPLSVRWGIHRFMPMLQEAIAHVKRRTD</sequence>
<feature type="domain" description="Fe/B12 periplasmic-binding" evidence="7">
    <location>
        <begin position="44"/>
        <end position="319"/>
    </location>
</feature>
<evidence type="ECO:0000256" key="3">
    <source>
        <dbReference type="ARBA" id="ARBA00022448"/>
    </source>
</evidence>
<proteinExistence type="inferred from homology"/>
<gene>
    <name evidence="8" type="ORF">NG42_06345</name>
    <name evidence="9" type="ORF">NG43_08795</name>
</gene>
<evidence type="ECO:0000313" key="8">
    <source>
        <dbReference type="EMBL" id="KOC91061.1"/>
    </source>
</evidence>
<evidence type="ECO:0000256" key="6">
    <source>
        <dbReference type="SAM" id="SignalP"/>
    </source>
</evidence>
<dbReference type="GO" id="GO:0030288">
    <property type="term" value="C:outer membrane-bounded periplasmic space"/>
    <property type="evidence" value="ECO:0007669"/>
    <property type="project" value="TreeGrafter"/>
</dbReference>
<evidence type="ECO:0000256" key="2">
    <source>
        <dbReference type="ARBA" id="ARBA00008814"/>
    </source>
</evidence>
<comment type="subcellular location">
    <subcellularLocation>
        <location evidence="1">Cell envelope</location>
    </subcellularLocation>
</comment>
<dbReference type="OrthoDB" id="1846031at2"/>
<dbReference type="PANTHER" id="PTHR30532:SF28">
    <property type="entry name" value="PETROBACTIN-BINDING PROTEIN YCLQ"/>
    <property type="match status" value="1"/>
</dbReference>
<organism evidence="8 11">
    <name type="scientific">Winslowiella iniecta</name>
    <dbReference type="NCBI Taxonomy" id="1560201"/>
    <lineage>
        <taxon>Bacteria</taxon>
        <taxon>Pseudomonadati</taxon>
        <taxon>Pseudomonadota</taxon>
        <taxon>Gammaproteobacteria</taxon>
        <taxon>Enterobacterales</taxon>
        <taxon>Erwiniaceae</taxon>
        <taxon>Winslowiella</taxon>
    </lineage>
</organism>
<comment type="similarity">
    <text evidence="2">Belongs to the bacterial solute-binding protein 8 family.</text>
</comment>
<dbReference type="EMBL" id="JRXE01000007">
    <property type="protein sequence ID" value="KOC91061.1"/>
    <property type="molecule type" value="Genomic_DNA"/>
</dbReference>
<dbReference type="AlphaFoldDB" id="A0A0L7T788"/>
<dbReference type="SUPFAM" id="SSF53807">
    <property type="entry name" value="Helical backbone' metal receptor"/>
    <property type="match status" value="1"/>
</dbReference>
<dbReference type="Pfam" id="PF01497">
    <property type="entry name" value="Peripla_BP_2"/>
    <property type="match status" value="1"/>
</dbReference>
<keyword evidence="11" id="KW-1185">Reference proteome</keyword>
<dbReference type="RefSeq" id="WP_052898430.1">
    <property type="nucleotide sequence ID" value="NZ_JRXE01000007.1"/>
</dbReference>
<evidence type="ECO:0000313" key="10">
    <source>
        <dbReference type="Proteomes" id="UP000036851"/>
    </source>
</evidence>